<dbReference type="PROSITE" id="PS51720">
    <property type="entry name" value="G_AIG1"/>
    <property type="match status" value="1"/>
</dbReference>
<dbReference type="InterPro" id="IPR006703">
    <property type="entry name" value="G_AIG1"/>
</dbReference>
<evidence type="ECO:0000313" key="6">
    <source>
        <dbReference type="EMBL" id="PWA15568.1"/>
    </source>
</evidence>
<dbReference type="InterPro" id="IPR045058">
    <property type="entry name" value="GIMA/IAN/Toc"/>
</dbReference>
<dbReference type="SUPFAM" id="SSF52540">
    <property type="entry name" value="P-loop containing nucleoside triphosphate hydrolases"/>
    <property type="match status" value="1"/>
</dbReference>
<dbReference type="CDD" id="cd01852">
    <property type="entry name" value="AIG1"/>
    <property type="match status" value="1"/>
</dbReference>
<dbReference type="STRING" id="33528.ENSGAFP00000026024"/>
<evidence type="ECO:0000256" key="1">
    <source>
        <dbReference type="ARBA" id="ARBA00008535"/>
    </source>
</evidence>
<proteinExistence type="inferred from homology"/>
<dbReference type="GO" id="GO:0005525">
    <property type="term" value="F:GTP binding"/>
    <property type="evidence" value="ECO:0007669"/>
    <property type="project" value="UniProtKB-KW"/>
</dbReference>
<dbReference type="PANTHER" id="PTHR10903">
    <property type="entry name" value="GTPASE, IMAP FAMILY MEMBER-RELATED"/>
    <property type="match status" value="1"/>
</dbReference>
<dbReference type="Pfam" id="PF04548">
    <property type="entry name" value="AIG1"/>
    <property type="match status" value="1"/>
</dbReference>
<keyword evidence="3" id="KW-0342">GTP-binding</keyword>
<evidence type="ECO:0000256" key="2">
    <source>
        <dbReference type="ARBA" id="ARBA00022741"/>
    </source>
</evidence>
<name>A0A315UWE1_GAMAF</name>
<dbReference type="InterPro" id="IPR027417">
    <property type="entry name" value="P-loop_NTPase"/>
</dbReference>
<dbReference type="Proteomes" id="UP000250572">
    <property type="component" value="Unassembled WGS sequence"/>
</dbReference>
<protein>
    <recommendedName>
        <fullName evidence="5">AIG1-type G domain-containing protein</fullName>
    </recommendedName>
</protein>
<comment type="caution">
    <text evidence="6">The sequence shown here is derived from an EMBL/GenBank/DDBJ whole genome shotgun (WGS) entry which is preliminary data.</text>
</comment>
<feature type="domain" description="AIG1-type G" evidence="5">
    <location>
        <begin position="61"/>
        <end position="264"/>
    </location>
</feature>
<sequence>MSSENAASQEGKCPPPYCTKAESRSVLLELCRIGDTMQESINKVCVFPSFSASRPSLESKTEPLRIVLLGRTGTGRSSSGNTILGRPAFWVEMSPSSVTARCRRQTGTAGGRSVSVIDTPGFFHTDLSPQEVMAEVGQSVGLYSPGPHVFLVTLQLGRYTQEERETLEWIKAMFGAEVSRFTMVLFTWGDQLRGKSVESFLDESPELSGFVSSCHGGYHVFDNSRQEGTSECPEQVLNLLKKMDEIVSNNAGICYSNVMYMEAESTIREAWERILEERGAKLQSSLKEAEGKENAEDLERARKEAEEARKRAERLFWCELVTALGRGAAEGAGIMGKDKSKPVKKAKVVEKAMGLAASPLSIKSAAKVLEGAVKEGSKVLQKHKKTLLH</sequence>
<evidence type="ECO:0000256" key="4">
    <source>
        <dbReference type="SAM" id="Coils"/>
    </source>
</evidence>
<keyword evidence="7" id="KW-1185">Reference proteome</keyword>
<gene>
    <name evidence="6" type="ORF">CCH79_00014775</name>
</gene>
<dbReference type="EMBL" id="NHOQ01002686">
    <property type="protein sequence ID" value="PWA15568.1"/>
    <property type="molecule type" value="Genomic_DNA"/>
</dbReference>
<dbReference type="PANTHER" id="PTHR10903:SF188">
    <property type="entry name" value="GTPASE IMAP FAMILY MEMBER 2-LIKE-RELATED"/>
    <property type="match status" value="1"/>
</dbReference>
<dbReference type="AlphaFoldDB" id="A0A315UWE1"/>
<dbReference type="FunFam" id="3.40.50.300:FF:000366">
    <property type="entry name" value="GTPase, IMAP family member 2"/>
    <property type="match status" value="1"/>
</dbReference>
<accession>A0A315UWE1</accession>
<keyword evidence="2" id="KW-0547">Nucleotide-binding</keyword>
<feature type="coiled-coil region" evidence="4">
    <location>
        <begin position="286"/>
        <end position="315"/>
    </location>
</feature>
<keyword evidence="4" id="KW-0175">Coiled coil</keyword>
<comment type="similarity">
    <text evidence="1">Belongs to the TRAFAC class TrmE-Era-EngA-EngB-Septin-like GTPase superfamily. AIG1/Toc34/Toc159-like paraseptin GTPase family. IAN subfamily.</text>
</comment>
<evidence type="ECO:0000259" key="5">
    <source>
        <dbReference type="PROSITE" id="PS51720"/>
    </source>
</evidence>
<dbReference type="Gene3D" id="3.40.50.300">
    <property type="entry name" value="P-loop containing nucleotide triphosphate hydrolases"/>
    <property type="match status" value="1"/>
</dbReference>
<organism evidence="6 7">
    <name type="scientific">Gambusia affinis</name>
    <name type="common">Western mosquitofish</name>
    <name type="synonym">Heterandria affinis</name>
    <dbReference type="NCBI Taxonomy" id="33528"/>
    <lineage>
        <taxon>Eukaryota</taxon>
        <taxon>Metazoa</taxon>
        <taxon>Chordata</taxon>
        <taxon>Craniata</taxon>
        <taxon>Vertebrata</taxon>
        <taxon>Euteleostomi</taxon>
        <taxon>Actinopterygii</taxon>
        <taxon>Neopterygii</taxon>
        <taxon>Teleostei</taxon>
        <taxon>Neoteleostei</taxon>
        <taxon>Acanthomorphata</taxon>
        <taxon>Ovalentaria</taxon>
        <taxon>Atherinomorphae</taxon>
        <taxon>Cyprinodontiformes</taxon>
        <taxon>Poeciliidae</taxon>
        <taxon>Poeciliinae</taxon>
        <taxon>Gambusia</taxon>
    </lineage>
</organism>
<evidence type="ECO:0000313" key="7">
    <source>
        <dbReference type="Proteomes" id="UP000250572"/>
    </source>
</evidence>
<reference evidence="6 7" key="1">
    <citation type="journal article" date="2018" name="G3 (Bethesda)">
        <title>A High-Quality Reference Genome for the Invasive Mosquitofish Gambusia affinis Using a Chicago Library.</title>
        <authorList>
            <person name="Hoffberg S.L."/>
            <person name="Troendle N.J."/>
            <person name="Glenn T.C."/>
            <person name="Mahmud O."/>
            <person name="Louha S."/>
            <person name="Chalopin D."/>
            <person name="Bennetzen J.L."/>
            <person name="Mauricio R."/>
        </authorList>
    </citation>
    <scope>NUCLEOTIDE SEQUENCE [LARGE SCALE GENOMIC DNA]</scope>
    <source>
        <strain evidence="6">NE01/NJP1002.9</strain>
        <tissue evidence="6">Muscle</tissue>
    </source>
</reference>
<evidence type="ECO:0000256" key="3">
    <source>
        <dbReference type="ARBA" id="ARBA00023134"/>
    </source>
</evidence>